<dbReference type="PANTHER" id="PTHR40277:SF1">
    <property type="entry name" value="BLL5419 PROTEIN"/>
    <property type="match status" value="1"/>
</dbReference>
<dbReference type="InterPro" id="IPR022791">
    <property type="entry name" value="L-PG_synthase/AglD"/>
</dbReference>
<dbReference type="PANTHER" id="PTHR40277">
    <property type="entry name" value="BLL5419 PROTEIN"/>
    <property type="match status" value="1"/>
</dbReference>
<feature type="transmembrane region" description="Helical" evidence="6">
    <location>
        <begin position="35"/>
        <end position="55"/>
    </location>
</feature>
<proteinExistence type="predicted"/>
<dbReference type="RefSeq" id="WP_191169927.1">
    <property type="nucleotide sequence ID" value="NZ_JACXZS010000001.1"/>
</dbReference>
<feature type="transmembrane region" description="Helical" evidence="6">
    <location>
        <begin position="216"/>
        <end position="239"/>
    </location>
</feature>
<organism evidence="7 8">
    <name type="scientific">Microbacterium helvum</name>
    <dbReference type="NCBI Taxonomy" id="2773713"/>
    <lineage>
        <taxon>Bacteria</taxon>
        <taxon>Bacillati</taxon>
        <taxon>Actinomycetota</taxon>
        <taxon>Actinomycetes</taxon>
        <taxon>Micrococcales</taxon>
        <taxon>Microbacteriaceae</taxon>
        <taxon>Microbacterium</taxon>
    </lineage>
</organism>
<accession>A0ABR8NHV3</accession>
<evidence type="ECO:0000256" key="4">
    <source>
        <dbReference type="ARBA" id="ARBA00022989"/>
    </source>
</evidence>
<feature type="transmembrane region" description="Helical" evidence="6">
    <location>
        <begin position="277"/>
        <end position="294"/>
    </location>
</feature>
<feature type="transmembrane region" description="Helical" evidence="6">
    <location>
        <begin position="173"/>
        <end position="195"/>
    </location>
</feature>
<protein>
    <submittedName>
        <fullName evidence="7">Flippase-like domain-containing protein</fullName>
    </submittedName>
</protein>
<keyword evidence="2" id="KW-1003">Cell membrane</keyword>
<keyword evidence="8" id="KW-1185">Reference proteome</keyword>
<sequence length="330" mass="32755">MAALTDAAGSAAAAGRLAPGAAGARRPRAGAVVRISAGVAVVVATAVVVGLGPFLHGLTAVSPPAVLAAFGLIAAATAAAAWRWRVVATGFGLDLPWREAFGAYYRSQFLNAVLPGGVVGDVHRAYAHGRAHARVGLAARAVVAERVLGQVVQLALTLVVVLSLGFGTSLAPVAWGAGVVAAAVVAATAVAAIVPRSRRALQREWRMLRPVLARPLAVVAIVVSSVVFVAALVALFVVAGVAVGIHASLLGLVSAGTVVLAASTLPVNVGGWGPREAVAGVAFALAGAGAASGVAVSTAFGVLALIAVAPGALLLLAGRRPRTRRESRDE</sequence>
<gene>
    <name evidence="7" type="ORF">IF188_01040</name>
</gene>
<comment type="caution">
    <text evidence="7">The sequence shown here is derived from an EMBL/GenBank/DDBJ whole genome shotgun (WGS) entry which is preliminary data.</text>
</comment>
<feature type="transmembrane region" description="Helical" evidence="6">
    <location>
        <begin position="147"/>
        <end position="167"/>
    </location>
</feature>
<keyword evidence="3 6" id="KW-0812">Transmembrane</keyword>
<dbReference type="Pfam" id="PF03706">
    <property type="entry name" value="LPG_synthase_TM"/>
    <property type="match status" value="1"/>
</dbReference>
<evidence type="ECO:0000256" key="5">
    <source>
        <dbReference type="ARBA" id="ARBA00023136"/>
    </source>
</evidence>
<evidence type="ECO:0000256" key="6">
    <source>
        <dbReference type="SAM" id="Phobius"/>
    </source>
</evidence>
<reference evidence="7 8" key="1">
    <citation type="submission" date="2020-09" db="EMBL/GenBank/DDBJ databases">
        <title>Isolation and identification of active actinomycetes.</title>
        <authorList>
            <person name="Li X."/>
        </authorList>
    </citation>
    <scope>NUCLEOTIDE SEQUENCE [LARGE SCALE GENOMIC DNA]</scope>
    <source>
        <strain evidence="7 8">NEAU-LLC</strain>
    </source>
</reference>
<comment type="subcellular location">
    <subcellularLocation>
        <location evidence="1">Cell membrane</location>
        <topology evidence="1">Multi-pass membrane protein</topology>
    </subcellularLocation>
</comment>
<evidence type="ECO:0000256" key="3">
    <source>
        <dbReference type="ARBA" id="ARBA00022692"/>
    </source>
</evidence>
<evidence type="ECO:0000313" key="7">
    <source>
        <dbReference type="EMBL" id="MBD3940284.1"/>
    </source>
</evidence>
<feature type="transmembrane region" description="Helical" evidence="6">
    <location>
        <begin position="245"/>
        <end position="265"/>
    </location>
</feature>
<keyword evidence="4 6" id="KW-1133">Transmembrane helix</keyword>
<dbReference type="Proteomes" id="UP000598426">
    <property type="component" value="Unassembled WGS sequence"/>
</dbReference>
<evidence type="ECO:0000313" key="8">
    <source>
        <dbReference type="Proteomes" id="UP000598426"/>
    </source>
</evidence>
<dbReference type="EMBL" id="JACXZS010000001">
    <property type="protein sequence ID" value="MBD3940284.1"/>
    <property type="molecule type" value="Genomic_DNA"/>
</dbReference>
<name>A0ABR8NHV3_9MICO</name>
<evidence type="ECO:0000256" key="2">
    <source>
        <dbReference type="ARBA" id="ARBA00022475"/>
    </source>
</evidence>
<feature type="transmembrane region" description="Helical" evidence="6">
    <location>
        <begin position="61"/>
        <end position="82"/>
    </location>
</feature>
<evidence type="ECO:0000256" key="1">
    <source>
        <dbReference type="ARBA" id="ARBA00004651"/>
    </source>
</evidence>
<keyword evidence="5 6" id="KW-0472">Membrane</keyword>
<feature type="transmembrane region" description="Helical" evidence="6">
    <location>
        <begin position="300"/>
        <end position="318"/>
    </location>
</feature>